<dbReference type="Proteomes" id="UP001404104">
    <property type="component" value="Unassembled WGS sequence"/>
</dbReference>
<dbReference type="InterPro" id="IPR016181">
    <property type="entry name" value="Acyl_CoA_acyltransferase"/>
</dbReference>
<gene>
    <name evidence="1" type="ORF">ABC969_16190</name>
</gene>
<evidence type="ECO:0000313" key="1">
    <source>
        <dbReference type="EMBL" id="MEN2787954.1"/>
    </source>
</evidence>
<organism evidence="1 2">
    <name type="scientific">Sphingomonas qilianensis</name>
    <dbReference type="NCBI Taxonomy" id="1736690"/>
    <lineage>
        <taxon>Bacteria</taxon>
        <taxon>Pseudomonadati</taxon>
        <taxon>Pseudomonadota</taxon>
        <taxon>Alphaproteobacteria</taxon>
        <taxon>Sphingomonadales</taxon>
        <taxon>Sphingomonadaceae</taxon>
        <taxon>Sphingomonas</taxon>
    </lineage>
</organism>
<accession>A0ABU9XWP0</accession>
<keyword evidence="2" id="KW-1185">Reference proteome</keyword>
<evidence type="ECO:0000313" key="2">
    <source>
        <dbReference type="Proteomes" id="UP001404104"/>
    </source>
</evidence>
<dbReference type="SUPFAM" id="SSF55729">
    <property type="entry name" value="Acyl-CoA N-acyltransferases (Nat)"/>
    <property type="match status" value="1"/>
</dbReference>
<protein>
    <recommendedName>
        <fullName evidence="3">N-acetyltransferase domain-containing protein</fullName>
    </recommendedName>
</protein>
<proteinExistence type="predicted"/>
<evidence type="ECO:0008006" key="3">
    <source>
        <dbReference type="Google" id="ProtNLM"/>
    </source>
</evidence>
<sequence>MFQEKSAPPSHMVIGGALVAENYSFTAANAPQLRAYHDLIRTTYEPLGFLNDHADAFMPRDGTQCYVLCYLDEVVGSCSLTPVQDEQSVFNRFIPGQTGEQRARMIELNNIILVPELRGGIGLSLILYHATLRAMEDGAELVVGITRYQTLRHFVEAGAIPVNHEPLHLLGREDLHDFVIYYDVRSPDALTYLRERARRLFGQALTLKDIKVQVAARERGVRVQQHPSANAQAA</sequence>
<comment type="caution">
    <text evidence="1">The sequence shown here is derived from an EMBL/GenBank/DDBJ whole genome shotgun (WGS) entry which is preliminary data.</text>
</comment>
<name>A0ABU9XWP0_9SPHN</name>
<dbReference type="RefSeq" id="WP_345866199.1">
    <property type="nucleotide sequence ID" value="NZ_JBDIMF010000008.1"/>
</dbReference>
<reference evidence="1 2" key="1">
    <citation type="submission" date="2024-05" db="EMBL/GenBank/DDBJ databases">
        <authorList>
            <person name="Liu Q."/>
            <person name="Xin Y.-H."/>
        </authorList>
    </citation>
    <scope>NUCLEOTIDE SEQUENCE [LARGE SCALE GENOMIC DNA]</scope>
    <source>
        <strain evidence="1 2">CGMCC 1.15349</strain>
    </source>
</reference>
<dbReference type="EMBL" id="JBDIMF010000008">
    <property type="protein sequence ID" value="MEN2787954.1"/>
    <property type="molecule type" value="Genomic_DNA"/>
</dbReference>